<feature type="region of interest" description="Disordered" evidence="1">
    <location>
        <begin position="66"/>
        <end position="103"/>
    </location>
</feature>
<feature type="region of interest" description="Disordered" evidence="1">
    <location>
        <begin position="158"/>
        <end position="233"/>
    </location>
</feature>
<evidence type="ECO:0000313" key="2">
    <source>
        <dbReference type="EMBL" id="KAL3769420.1"/>
    </source>
</evidence>
<feature type="compositionally biased region" description="Polar residues" evidence="1">
    <location>
        <begin position="414"/>
        <end position="427"/>
    </location>
</feature>
<proteinExistence type="predicted"/>
<dbReference type="Proteomes" id="UP001530293">
    <property type="component" value="Unassembled WGS sequence"/>
</dbReference>
<feature type="compositionally biased region" description="Low complexity" evidence="1">
    <location>
        <begin position="184"/>
        <end position="197"/>
    </location>
</feature>
<gene>
    <name evidence="2" type="ORF">ACHAWU_008829</name>
</gene>
<feature type="compositionally biased region" description="Low complexity" evidence="1">
    <location>
        <begin position="210"/>
        <end position="225"/>
    </location>
</feature>
<organism evidence="2 3">
    <name type="scientific">Discostella pseudostelligera</name>
    <dbReference type="NCBI Taxonomy" id="259834"/>
    <lineage>
        <taxon>Eukaryota</taxon>
        <taxon>Sar</taxon>
        <taxon>Stramenopiles</taxon>
        <taxon>Ochrophyta</taxon>
        <taxon>Bacillariophyta</taxon>
        <taxon>Coscinodiscophyceae</taxon>
        <taxon>Thalassiosirophycidae</taxon>
        <taxon>Stephanodiscales</taxon>
        <taxon>Stephanodiscaceae</taxon>
        <taxon>Discostella</taxon>
    </lineage>
</organism>
<accession>A0ABD3MZY2</accession>
<evidence type="ECO:0000256" key="1">
    <source>
        <dbReference type="SAM" id="MobiDB-lite"/>
    </source>
</evidence>
<dbReference type="AlphaFoldDB" id="A0ABD3MZY2"/>
<keyword evidence="3" id="KW-1185">Reference proteome</keyword>
<protein>
    <submittedName>
        <fullName evidence="2">Uncharacterized protein</fullName>
    </submittedName>
</protein>
<feature type="compositionally biased region" description="Basic and acidic residues" evidence="1">
    <location>
        <begin position="15"/>
        <end position="24"/>
    </location>
</feature>
<comment type="caution">
    <text evidence="2">The sequence shown here is derived from an EMBL/GenBank/DDBJ whole genome shotgun (WGS) entry which is preliminary data.</text>
</comment>
<feature type="compositionally biased region" description="Polar residues" evidence="1">
    <location>
        <begin position="464"/>
        <end position="482"/>
    </location>
</feature>
<feature type="compositionally biased region" description="Polar residues" evidence="1">
    <location>
        <begin position="499"/>
        <end position="512"/>
    </location>
</feature>
<feature type="region of interest" description="Disordered" evidence="1">
    <location>
        <begin position="405"/>
        <end position="522"/>
    </location>
</feature>
<dbReference type="EMBL" id="JALLBG020000055">
    <property type="protein sequence ID" value="KAL3769420.1"/>
    <property type="molecule type" value="Genomic_DNA"/>
</dbReference>
<feature type="compositionally biased region" description="Low complexity" evidence="1">
    <location>
        <begin position="830"/>
        <end position="840"/>
    </location>
</feature>
<name>A0ABD3MZY2_9STRA</name>
<sequence>MPMSADGGAKPASAKTDEATKRATEAAVAKAKEVIRNGGTQADAAAAAREVARSVLKDMMRGSPIIVGAETSGGDSGANSGKGRSGGLPPLVPRNAGAGGRVGLLSKFRKKMKSSKEKKMKSVIEEKSTQQVAYGNENGALVNLAIEDSRDEVEVVPSIENQDVANAEIVHSNGGDADERQDDIASNSSPAANAISATKEEEAPQLVTKYSSETTVTDSTYTSTYDDLDSYDSERVHHPRASYYIKDRREADDKDSVASEIDIFDALNVDSFLDALDDALFPVGAKNEGAKDEKKKTSKRSHQVDYGEDERQCSCWNFFTGSGNCSAVNSRCDSSIGYSSMMAGGDSIQSDYVGRGYHSSTQKSDMLSKPVARAPSHHVDTFDIVGRGYPSPNQKDDMIPKTVARESTHHVDTSDTVSKIDSASLSQKEGDDIMKHSKSVSWADKNRSKPISAKESGEDRSSHVHNSGQKKTLSKLNTSSAAQHKDVIESFTKAEDNSTKNTKSVLNSNGSKVRSEEDGTVTDGSISSKMKILFRNTMVNNPLWGAANAANQCHLPTCEVDVVNNPEVTVAVNTENDDLPPNWRDTVVDTVETTARPLSERFDQLQIHNIQQHHVIHPPGQGYFQQQQQTVSPFHIGGGFHRLSTSSHNPQGVGFQTNHSPAPLTPQRYSTMNSPPQGNYYQTINGDGGQWTKQPEFPRYEVGQQHPIISSGLPQINSNLSVVSADDKRDRYAGMEQQQEPDRYNQTMVTPGPYQVPVMGSPAVGGYGNTQQTGHQGGSGAYNIRNDTVSYPNTNMVQHYNGVDGQNMLPQSMGQNSFRPNAYVYQQQQLEQQHNQPRQQFGMDNGQQYMQSPRMYT</sequence>
<feature type="compositionally biased region" description="Basic and acidic residues" evidence="1">
    <location>
        <begin position="483"/>
        <end position="498"/>
    </location>
</feature>
<evidence type="ECO:0000313" key="3">
    <source>
        <dbReference type="Proteomes" id="UP001530293"/>
    </source>
</evidence>
<feature type="region of interest" description="Disordered" evidence="1">
    <location>
        <begin position="1"/>
        <end position="24"/>
    </location>
</feature>
<feature type="region of interest" description="Disordered" evidence="1">
    <location>
        <begin position="830"/>
        <end position="857"/>
    </location>
</feature>
<reference evidence="2 3" key="1">
    <citation type="submission" date="2024-10" db="EMBL/GenBank/DDBJ databases">
        <title>Updated reference genomes for cyclostephanoid diatoms.</title>
        <authorList>
            <person name="Roberts W.R."/>
            <person name="Alverson A.J."/>
        </authorList>
    </citation>
    <scope>NUCLEOTIDE SEQUENCE [LARGE SCALE GENOMIC DNA]</scope>
    <source>
        <strain evidence="2 3">AJA232-27</strain>
    </source>
</reference>